<dbReference type="EMBL" id="CM000845">
    <property type="protein sequence ID" value="KRH25809.1"/>
    <property type="molecule type" value="Genomic_DNA"/>
</dbReference>
<keyword evidence="3" id="KW-0645">Protease</keyword>
<dbReference type="SUPFAM" id="SSF54001">
    <property type="entry name" value="Cysteine proteinases"/>
    <property type="match status" value="1"/>
</dbReference>
<dbReference type="InterPro" id="IPR025660">
    <property type="entry name" value="Pept_his_AS"/>
</dbReference>
<reference evidence="15" key="2">
    <citation type="submission" date="2018-02" db="UniProtKB">
        <authorList>
            <consortium name="EnsemblPlants"/>
        </authorList>
    </citation>
    <scope>IDENTIFICATION</scope>
    <source>
        <strain evidence="15">Williams 82</strain>
    </source>
</reference>
<feature type="chain" id="PRO_5014484101" description="Vignain" evidence="11">
    <location>
        <begin position="27"/>
        <end position="328"/>
    </location>
</feature>
<evidence type="ECO:0000313" key="14">
    <source>
        <dbReference type="EMBL" id="KRH25809.1"/>
    </source>
</evidence>
<evidence type="ECO:0000256" key="7">
    <source>
        <dbReference type="ARBA" id="ARBA00023157"/>
    </source>
</evidence>
<evidence type="ECO:0000259" key="12">
    <source>
        <dbReference type="SMART" id="SM00645"/>
    </source>
</evidence>
<dbReference type="CDD" id="cd02248">
    <property type="entry name" value="Peptidase_C1A"/>
    <property type="match status" value="1"/>
</dbReference>
<evidence type="ECO:0000256" key="1">
    <source>
        <dbReference type="ARBA" id="ARBA00004319"/>
    </source>
</evidence>
<dbReference type="PROSITE" id="PS00639">
    <property type="entry name" value="THIOL_PROTEASE_HIS"/>
    <property type="match status" value="1"/>
</dbReference>
<reference evidence="14" key="3">
    <citation type="submission" date="2018-07" db="EMBL/GenBank/DDBJ databases">
        <title>WGS assembly of Glycine max.</title>
        <authorList>
            <person name="Schmutz J."/>
            <person name="Cannon S."/>
            <person name="Schlueter J."/>
            <person name="Ma J."/>
            <person name="Mitros T."/>
            <person name="Nelson W."/>
            <person name="Hyten D."/>
            <person name="Song Q."/>
            <person name="Thelen J."/>
            <person name="Cheng J."/>
            <person name="Xu D."/>
            <person name="Hellsten U."/>
            <person name="May G."/>
            <person name="Yu Y."/>
            <person name="Sakurai T."/>
            <person name="Umezawa T."/>
            <person name="Bhattacharyya M."/>
            <person name="Sandhu D."/>
            <person name="Valliyodan B."/>
            <person name="Lindquist E."/>
            <person name="Peto M."/>
            <person name="Grant D."/>
            <person name="Shu S."/>
            <person name="Goodstein D."/>
            <person name="Barry K."/>
            <person name="Futrell-Griggs M."/>
            <person name="Abernathy B."/>
            <person name="Du J."/>
            <person name="Tian Z."/>
            <person name="Zhu L."/>
            <person name="Gill N."/>
            <person name="Joshi T."/>
            <person name="Libault M."/>
            <person name="Sethuraman A."/>
            <person name="Zhang X."/>
            <person name="Shinozaki K."/>
            <person name="Nguyen H."/>
            <person name="Wing R."/>
            <person name="Cregan P."/>
            <person name="Specht J."/>
            <person name="Grimwood J."/>
            <person name="Rokhsar D."/>
            <person name="Stacey G."/>
            <person name="Shoemaker R."/>
            <person name="Jackson S."/>
        </authorList>
    </citation>
    <scope>NUCLEOTIDE SEQUENCE</scope>
    <source>
        <tissue evidence="14">Callus</tissue>
    </source>
</reference>
<evidence type="ECO:0000313" key="15">
    <source>
        <dbReference type="EnsemblPlants" id="KRH25809"/>
    </source>
</evidence>
<evidence type="ECO:0000256" key="2">
    <source>
        <dbReference type="ARBA" id="ARBA00008455"/>
    </source>
</evidence>
<dbReference type="OrthoDB" id="10253408at2759"/>
<dbReference type="InterPro" id="IPR000668">
    <property type="entry name" value="Peptidase_C1A_C"/>
</dbReference>
<evidence type="ECO:0000256" key="4">
    <source>
        <dbReference type="ARBA" id="ARBA00022729"/>
    </source>
</evidence>
<keyword evidence="6" id="KW-0788">Thiol protease</keyword>
<dbReference type="Proteomes" id="UP000008827">
    <property type="component" value="Chromosome 12"/>
</dbReference>
<keyword evidence="5" id="KW-0378">Hydrolase</keyword>
<dbReference type="GO" id="GO:0005615">
    <property type="term" value="C:extracellular space"/>
    <property type="evidence" value="ECO:0000318"/>
    <property type="project" value="GO_Central"/>
</dbReference>
<comment type="similarity">
    <text evidence="2">Belongs to the peptidase C1 family.</text>
</comment>
<dbReference type="Gramene" id="KRH25809">
    <property type="protein sequence ID" value="KRH25809"/>
    <property type="gene ID" value="GLYMA_12G130600"/>
</dbReference>
<dbReference type="EnsemblPlants" id="KRH25809">
    <property type="protein sequence ID" value="KRH25809"/>
    <property type="gene ID" value="GLYMA_12G130600"/>
</dbReference>
<dbReference type="PROSITE" id="PS00139">
    <property type="entry name" value="THIOL_PROTEASE_CYS"/>
    <property type="match status" value="1"/>
</dbReference>
<dbReference type="PaxDb" id="3847-GLYMA12G15680.2"/>
<keyword evidence="4 11" id="KW-0732">Signal</keyword>
<comment type="subcellular location">
    <subcellularLocation>
        <location evidence="1">Endoplasmic reticulum lumen</location>
    </subcellularLocation>
</comment>
<dbReference type="SMR" id="A0A0R0H4M8"/>
<reference evidence="14 15" key="1">
    <citation type="journal article" date="2010" name="Nature">
        <title>Genome sequence of the palaeopolyploid soybean.</title>
        <authorList>
            <person name="Schmutz J."/>
            <person name="Cannon S.B."/>
            <person name="Schlueter J."/>
            <person name="Ma J."/>
            <person name="Mitros T."/>
            <person name="Nelson W."/>
            <person name="Hyten D.L."/>
            <person name="Song Q."/>
            <person name="Thelen J.J."/>
            <person name="Cheng J."/>
            <person name="Xu D."/>
            <person name="Hellsten U."/>
            <person name="May G.D."/>
            <person name="Yu Y."/>
            <person name="Sakurai T."/>
            <person name="Umezawa T."/>
            <person name="Bhattacharyya M.K."/>
            <person name="Sandhu D."/>
            <person name="Valliyodan B."/>
            <person name="Lindquist E."/>
            <person name="Peto M."/>
            <person name="Grant D."/>
            <person name="Shu S."/>
            <person name="Goodstein D."/>
            <person name="Barry K."/>
            <person name="Futrell-Griggs M."/>
            <person name="Abernathy B."/>
            <person name="Du J."/>
            <person name="Tian Z."/>
            <person name="Zhu L."/>
            <person name="Gill N."/>
            <person name="Joshi T."/>
            <person name="Libault M."/>
            <person name="Sethuraman A."/>
            <person name="Zhang X.-C."/>
            <person name="Shinozaki K."/>
            <person name="Nguyen H.T."/>
            <person name="Wing R.A."/>
            <person name="Cregan P."/>
            <person name="Specht J."/>
            <person name="Grimwood J."/>
            <person name="Rokhsar D."/>
            <person name="Stacey G."/>
            <person name="Shoemaker R.C."/>
            <person name="Jackson S.A."/>
        </authorList>
    </citation>
    <scope>NUCLEOTIDE SEQUENCE [LARGE SCALE GENOMIC DNA]</scope>
    <source>
        <strain evidence="15">cv. Williams 82</strain>
        <tissue evidence="14">Callus</tissue>
    </source>
</reference>
<dbReference type="Pfam" id="PF00112">
    <property type="entry name" value="Peptidase_C1"/>
    <property type="match status" value="1"/>
</dbReference>
<evidence type="ECO:0000313" key="16">
    <source>
        <dbReference type="Proteomes" id="UP000008827"/>
    </source>
</evidence>
<keyword evidence="7" id="KW-1015">Disulfide bond</keyword>
<sequence length="328" mass="36229">MISIGKNLKVLALLLLLSICTSQVKSRKLHDASMYERHEQWMEKYGKVYKDSAEMQKRFLIFENNVEFIESFNAAGNKPYKLSINHLADQTNEEFMASHKGYKGSHWQGLRITTQTPFKYENVTDIPWAVDWRQKGDVTSIKDQAQCGNCWAFSAVAATEGIYQITTGNLVSLSEKELVDCDSVDHGCDGGLMEHGFEFIIKNGGISSEANYPYTAVNGTCDTNKEASPVAQITGYETVPTMSVSIDAGGSAFQFYSSGVFTGQCGTQLDHGVTAVGYGSTDYGTQYWIVKNSWGTQWGEEGYIRMLRGIDAQEGLCGIAMDASYPTA</sequence>
<dbReference type="PANTHER" id="PTHR12411">
    <property type="entry name" value="CYSTEINE PROTEASE FAMILY C1-RELATED"/>
    <property type="match status" value="1"/>
</dbReference>
<evidence type="ECO:0000256" key="8">
    <source>
        <dbReference type="ARBA" id="ARBA00023180"/>
    </source>
</evidence>
<evidence type="ECO:0000256" key="11">
    <source>
        <dbReference type="SAM" id="SignalP"/>
    </source>
</evidence>
<dbReference type="Pfam" id="PF08246">
    <property type="entry name" value="Inhibitor_I29"/>
    <property type="match status" value="1"/>
</dbReference>
<dbReference type="OMA" id="RLIWEDT"/>
<keyword evidence="8" id="KW-0325">Glycoprotein</keyword>
<dbReference type="InterPro" id="IPR025661">
    <property type="entry name" value="Pept_asp_AS"/>
</dbReference>
<protein>
    <recommendedName>
        <fullName evidence="9">Vignain</fullName>
    </recommendedName>
    <alternativeName>
        <fullName evidence="10">Bean endopeptidase</fullName>
    </alternativeName>
</protein>
<dbReference type="GO" id="GO:0004197">
    <property type="term" value="F:cysteine-type endopeptidase activity"/>
    <property type="evidence" value="ECO:0000318"/>
    <property type="project" value="GO_Central"/>
</dbReference>
<dbReference type="FunCoup" id="A0A0R0H4M8">
    <property type="interactions" value="392"/>
</dbReference>
<dbReference type="GO" id="GO:0005764">
    <property type="term" value="C:lysosome"/>
    <property type="evidence" value="ECO:0000318"/>
    <property type="project" value="GO_Central"/>
</dbReference>
<dbReference type="GO" id="GO:0005788">
    <property type="term" value="C:endoplasmic reticulum lumen"/>
    <property type="evidence" value="ECO:0007669"/>
    <property type="project" value="UniProtKB-SubCell"/>
</dbReference>
<keyword evidence="16" id="KW-1185">Reference proteome</keyword>
<dbReference type="Gene3D" id="3.90.70.10">
    <property type="entry name" value="Cysteine proteinases"/>
    <property type="match status" value="1"/>
</dbReference>
<gene>
    <name evidence="14" type="ORF">GLYMA_12G130600</name>
</gene>
<dbReference type="PROSITE" id="PS00640">
    <property type="entry name" value="THIOL_PROTEASE_ASN"/>
    <property type="match status" value="1"/>
</dbReference>
<dbReference type="InterPro" id="IPR013201">
    <property type="entry name" value="Prot_inhib_I29"/>
</dbReference>
<dbReference type="SMART" id="SM00645">
    <property type="entry name" value="Pept_C1"/>
    <property type="match status" value="1"/>
</dbReference>
<dbReference type="InterPro" id="IPR013128">
    <property type="entry name" value="Peptidase_C1A"/>
</dbReference>
<organism evidence="14">
    <name type="scientific">Glycine max</name>
    <name type="common">Soybean</name>
    <name type="synonym">Glycine hispida</name>
    <dbReference type="NCBI Taxonomy" id="3847"/>
    <lineage>
        <taxon>Eukaryota</taxon>
        <taxon>Viridiplantae</taxon>
        <taxon>Streptophyta</taxon>
        <taxon>Embryophyta</taxon>
        <taxon>Tracheophyta</taxon>
        <taxon>Spermatophyta</taxon>
        <taxon>Magnoliopsida</taxon>
        <taxon>eudicotyledons</taxon>
        <taxon>Gunneridae</taxon>
        <taxon>Pentapetalae</taxon>
        <taxon>rosids</taxon>
        <taxon>fabids</taxon>
        <taxon>Fabales</taxon>
        <taxon>Fabaceae</taxon>
        <taxon>Papilionoideae</taxon>
        <taxon>50 kb inversion clade</taxon>
        <taxon>NPAAA clade</taxon>
        <taxon>indigoferoid/millettioid clade</taxon>
        <taxon>Phaseoleae</taxon>
        <taxon>Glycine</taxon>
        <taxon>Glycine subgen. Soja</taxon>
    </lineage>
</organism>
<evidence type="ECO:0000256" key="3">
    <source>
        <dbReference type="ARBA" id="ARBA00022670"/>
    </source>
</evidence>
<dbReference type="GO" id="GO:0051603">
    <property type="term" value="P:proteolysis involved in protein catabolic process"/>
    <property type="evidence" value="ECO:0000318"/>
    <property type="project" value="GO_Central"/>
</dbReference>
<proteinExistence type="inferred from homology"/>
<accession>A0A0R0H4M8</accession>
<feature type="domain" description="Peptidase C1A papain C-terminal" evidence="12">
    <location>
        <begin position="126"/>
        <end position="327"/>
    </location>
</feature>
<dbReference type="AlphaFoldDB" id="A0A0R0H4M8"/>
<dbReference type="FunFam" id="3.90.70.10:FF:000023">
    <property type="entry name" value="Senescence-specific cysteine protease SAG39"/>
    <property type="match status" value="1"/>
</dbReference>
<evidence type="ECO:0000256" key="10">
    <source>
        <dbReference type="ARBA" id="ARBA00080531"/>
    </source>
</evidence>
<name>A0A0R0H4M8_SOYBN</name>
<evidence type="ECO:0000256" key="9">
    <source>
        <dbReference type="ARBA" id="ARBA00069575"/>
    </source>
</evidence>
<dbReference type="SMART" id="SM00848">
    <property type="entry name" value="Inhibitor_I29"/>
    <property type="match status" value="1"/>
</dbReference>
<feature type="signal peptide" evidence="11">
    <location>
        <begin position="1"/>
        <end position="26"/>
    </location>
</feature>
<dbReference type="InterPro" id="IPR038765">
    <property type="entry name" value="Papain-like_cys_pep_sf"/>
</dbReference>
<dbReference type="InParanoid" id="A0A0R0H4M8"/>
<dbReference type="PRINTS" id="PR00705">
    <property type="entry name" value="PAPAIN"/>
</dbReference>
<dbReference type="InterPro" id="IPR039417">
    <property type="entry name" value="Peptidase_C1A_papain-like"/>
</dbReference>
<feature type="domain" description="Cathepsin propeptide inhibitor" evidence="13">
    <location>
        <begin position="38"/>
        <end position="95"/>
    </location>
</feature>
<dbReference type="InterPro" id="IPR000169">
    <property type="entry name" value="Pept_cys_AS"/>
</dbReference>
<evidence type="ECO:0000256" key="6">
    <source>
        <dbReference type="ARBA" id="ARBA00022807"/>
    </source>
</evidence>
<evidence type="ECO:0000256" key="5">
    <source>
        <dbReference type="ARBA" id="ARBA00022801"/>
    </source>
</evidence>
<evidence type="ECO:0000259" key="13">
    <source>
        <dbReference type="SMART" id="SM00848"/>
    </source>
</evidence>